<protein>
    <submittedName>
        <fullName evidence="1">Uncharacterized protein</fullName>
    </submittedName>
</protein>
<accession>X0UQ98</accession>
<organism evidence="1">
    <name type="scientific">marine sediment metagenome</name>
    <dbReference type="NCBI Taxonomy" id="412755"/>
    <lineage>
        <taxon>unclassified sequences</taxon>
        <taxon>metagenomes</taxon>
        <taxon>ecological metagenomes</taxon>
    </lineage>
</organism>
<name>X0UQ98_9ZZZZ</name>
<proteinExistence type="predicted"/>
<sequence>MIKITFTIDITGMIGTTPYELNYKEKSFSFIGDDKETISFRLRTIIDRRYNQKFNKHQDFFKKIFIIEKYNDTNSTRVVPVYPAEEFKLLASSVGGRDNLKLGRLVGAYNKLYPRDIVEVYYY</sequence>
<comment type="caution">
    <text evidence="1">The sequence shown here is derived from an EMBL/GenBank/DDBJ whole genome shotgun (WGS) entry which is preliminary data.</text>
</comment>
<reference evidence="1" key="1">
    <citation type="journal article" date="2014" name="Front. Microbiol.">
        <title>High frequency of phylogenetically diverse reductive dehalogenase-homologous genes in deep subseafloor sedimentary metagenomes.</title>
        <authorList>
            <person name="Kawai M."/>
            <person name="Futagami T."/>
            <person name="Toyoda A."/>
            <person name="Takaki Y."/>
            <person name="Nishi S."/>
            <person name="Hori S."/>
            <person name="Arai W."/>
            <person name="Tsubouchi T."/>
            <person name="Morono Y."/>
            <person name="Uchiyama I."/>
            <person name="Ito T."/>
            <person name="Fujiyama A."/>
            <person name="Inagaki F."/>
            <person name="Takami H."/>
        </authorList>
    </citation>
    <scope>NUCLEOTIDE SEQUENCE</scope>
    <source>
        <strain evidence="1">Expedition CK06-06</strain>
    </source>
</reference>
<evidence type="ECO:0000313" key="1">
    <source>
        <dbReference type="EMBL" id="GAF90670.1"/>
    </source>
</evidence>
<gene>
    <name evidence="1" type="ORF">S01H1_27542</name>
</gene>
<dbReference type="AlphaFoldDB" id="X0UQ98"/>
<dbReference type="EMBL" id="BARS01016780">
    <property type="protein sequence ID" value="GAF90670.1"/>
    <property type="molecule type" value="Genomic_DNA"/>
</dbReference>